<reference evidence="1 2" key="1">
    <citation type="journal article" date="2023" name="Limnol Oceanogr Lett">
        <title>Environmental adaptations by the intertidal Antarctic cyanobacterium Halotia branconii CENA392 as revealed using long-read genome sequencing.</title>
        <authorList>
            <person name="Dextro R.B."/>
            <person name="Delbaje E."/>
            <person name="Freitas P.N.N."/>
            <person name="Geraldes V."/>
            <person name="Pinto E."/>
            <person name="Long P.F."/>
            <person name="Fiore M.F."/>
        </authorList>
    </citation>
    <scope>NUCLEOTIDE SEQUENCE [LARGE SCALE GENOMIC DNA]</scope>
    <source>
        <strain evidence="1 2">CENA392</strain>
    </source>
</reference>
<dbReference type="RefSeq" id="WP_281485332.1">
    <property type="nucleotide sequence ID" value="NZ_CP124543.1"/>
</dbReference>
<evidence type="ECO:0000313" key="2">
    <source>
        <dbReference type="Proteomes" id="UP001223520"/>
    </source>
</evidence>
<gene>
    <name evidence="1" type="ORF">QI031_11740</name>
</gene>
<keyword evidence="2" id="KW-1185">Reference proteome</keyword>
<dbReference type="EMBL" id="CP124543">
    <property type="protein sequence ID" value="WGV28100.1"/>
    <property type="molecule type" value="Genomic_DNA"/>
</dbReference>
<dbReference type="Proteomes" id="UP001223520">
    <property type="component" value="Chromosome"/>
</dbReference>
<name>A0AAJ6NWW8_9CYAN</name>
<evidence type="ECO:0000313" key="1">
    <source>
        <dbReference type="EMBL" id="WGV28100.1"/>
    </source>
</evidence>
<accession>A0AAJ6NWW8</accession>
<protein>
    <submittedName>
        <fullName evidence="1">Uncharacterized protein</fullName>
    </submittedName>
</protein>
<sequence>MLIKRRSPFDESQTLPLKFLTSYSLALLCQNEDNLLPQGERSL</sequence>
<dbReference type="AlphaFoldDB" id="A0AAJ6NWW8"/>
<organism evidence="1 2">
    <name type="scientific">Halotia branconii CENA392</name>
    <dbReference type="NCBI Taxonomy" id="1539056"/>
    <lineage>
        <taxon>Bacteria</taxon>
        <taxon>Bacillati</taxon>
        <taxon>Cyanobacteriota</taxon>
        <taxon>Cyanophyceae</taxon>
        <taxon>Nostocales</taxon>
        <taxon>Nodulariaceae</taxon>
        <taxon>Halotia</taxon>
    </lineage>
</organism>
<dbReference type="KEGG" id="hbq:QI031_11740"/>
<proteinExistence type="predicted"/>